<proteinExistence type="predicted"/>
<name>A0A0S7Y9I5_UNCT6</name>
<protein>
    <recommendedName>
        <fullName evidence="3">CARDB domain-containing protein</fullName>
    </recommendedName>
</protein>
<dbReference type="InterPro" id="IPR013783">
    <property type="entry name" value="Ig-like_fold"/>
</dbReference>
<feature type="non-terminal residue" evidence="1">
    <location>
        <position position="451"/>
    </location>
</feature>
<evidence type="ECO:0000313" key="2">
    <source>
        <dbReference type="Proteomes" id="UP000051012"/>
    </source>
</evidence>
<reference evidence="1 2" key="1">
    <citation type="journal article" date="2015" name="Microbiome">
        <title>Genomic resolution of linkages in carbon, nitrogen, and sulfur cycling among widespread estuary sediment bacteria.</title>
        <authorList>
            <person name="Baker B.J."/>
            <person name="Lazar C.S."/>
            <person name="Teske A.P."/>
            <person name="Dick G.J."/>
        </authorList>
    </citation>
    <scope>NUCLEOTIDE SEQUENCE [LARGE SCALE GENOMIC DNA]</scope>
    <source>
        <strain evidence="1">DG_78</strain>
    </source>
</reference>
<sequence>MREILVILLILVTTPQLIGAKNIGLCRTPEFTLSQKDFSQRMIEEVYSMRAIDRHLVDSIYYCSHATYSAIGLVSGGTFEGAIRLTPTELGPYVGWNIIAIVFRHYQSVLDNVVKVYDNGTASSPGPLITSEPYTSDVPGWKWIALSSPVTVPGTGDLWCSVEATHLAGEYPLAVDAGPAVDGKGDWIGPGMWGELQNQDLDYNWQILAIVQHLLDNDAEAVSIDIPSILPPDTTFNPMATVKNVGLDTNTFDVTCDIDPGVYTSTTTVTDLAPDESIQVAFPDEFTFSVGDYTVTVYTELAGDGNPANDTITKEVEVYWTDAFPASIDIPDSVPTDTMFKPQATIANAGTYDEGFLVSCRIEPGGYYKNYSISSIAPNESLQITFNQDFTFTSGVYTVTVYTRLSDDNDRSNDTLEKIIDATGIAEENSIAPLIMSLTAPTICRHDVEIE</sequence>
<dbReference type="Gene3D" id="2.60.40.10">
    <property type="entry name" value="Immunoglobulins"/>
    <property type="match status" value="2"/>
</dbReference>
<organism evidence="1 2">
    <name type="scientific">candidate division TA06 bacterium DG_78</name>
    <dbReference type="NCBI Taxonomy" id="1703772"/>
    <lineage>
        <taxon>Bacteria</taxon>
        <taxon>Bacteria division TA06</taxon>
    </lineage>
</organism>
<accession>A0A0S7Y9I5</accession>
<comment type="caution">
    <text evidence="1">The sequence shown here is derived from an EMBL/GenBank/DDBJ whole genome shotgun (WGS) entry which is preliminary data.</text>
</comment>
<evidence type="ECO:0000313" key="1">
    <source>
        <dbReference type="EMBL" id="KPJ71441.1"/>
    </source>
</evidence>
<dbReference type="EMBL" id="LJNI01000125">
    <property type="protein sequence ID" value="KPJ71441.1"/>
    <property type="molecule type" value="Genomic_DNA"/>
</dbReference>
<dbReference type="Proteomes" id="UP000051012">
    <property type="component" value="Unassembled WGS sequence"/>
</dbReference>
<evidence type="ECO:0008006" key="3">
    <source>
        <dbReference type="Google" id="ProtNLM"/>
    </source>
</evidence>
<gene>
    <name evidence="1" type="ORF">AMJ52_08540</name>
</gene>
<dbReference type="AlphaFoldDB" id="A0A0S7Y9I5"/>